<reference evidence="3" key="1">
    <citation type="submission" date="2016-09" db="EMBL/GenBank/DDBJ databases">
        <authorList>
            <person name="Gulvik C.A."/>
        </authorList>
    </citation>
    <scope>NUCLEOTIDE SEQUENCE [LARGE SCALE GENOMIC DNA]</scope>
    <source>
        <strain evidence="3">LMG 8895</strain>
    </source>
</reference>
<feature type="transmembrane region" description="Helical" evidence="1">
    <location>
        <begin position="6"/>
        <end position="24"/>
    </location>
</feature>
<name>A0A1E5H484_9ENTE</name>
<dbReference type="Proteomes" id="UP000095094">
    <property type="component" value="Unassembled WGS sequence"/>
</dbReference>
<keyword evidence="1" id="KW-1133">Transmembrane helix</keyword>
<evidence type="ECO:0000313" key="3">
    <source>
        <dbReference type="Proteomes" id="UP000095094"/>
    </source>
</evidence>
<proteinExistence type="predicted"/>
<accession>A0A1E5H484</accession>
<dbReference type="EMBL" id="MIJY01000003">
    <property type="protein sequence ID" value="OEG19692.1"/>
    <property type="molecule type" value="Genomic_DNA"/>
</dbReference>
<evidence type="ECO:0000256" key="1">
    <source>
        <dbReference type="SAM" id="Phobius"/>
    </source>
</evidence>
<keyword evidence="1" id="KW-0812">Transmembrane</keyword>
<evidence type="ECO:0000313" key="2">
    <source>
        <dbReference type="EMBL" id="OEG19692.1"/>
    </source>
</evidence>
<keyword evidence="3" id="KW-1185">Reference proteome</keyword>
<dbReference type="RefSeq" id="WP_069662307.1">
    <property type="nucleotide sequence ID" value="NZ_JBHUJJ010000001.1"/>
</dbReference>
<gene>
    <name evidence="2" type="ORF">BCR25_14680</name>
</gene>
<dbReference type="AlphaFoldDB" id="A0A1E5H484"/>
<evidence type="ECO:0008006" key="4">
    <source>
        <dbReference type="Google" id="ProtNLM"/>
    </source>
</evidence>
<keyword evidence="1" id="KW-0472">Membrane</keyword>
<sequence>MERVIIVALVIVVLFLIRKLYYGWMQRSLNIVWIESNVEIIKSEFSSRTYGNDISYAKGESTRRVKLTVKIILSNGKSVITTRKVWTKTKNRAFFHEGQYVAILYDQENPKRFKLKYDI</sequence>
<comment type="caution">
    <text evidence="2">The sequence shown here is derived from an EMBL/GenBank/DDBJ whole genome shotgun (WGS) entry which is preliminary data.</text>
</comment>
<dbReference type="OrthoDB" id="2200354at2"/>
<organism evidence="2 3">
    <name type="scientific">Enterococcus termitis</name>
    <dbReference type="NCBI Taxonomy" id="332950"/>
    <lineage>
        <taxon>Bacteria</taxon>
        <taxon>Bacillati</taxon>
        <taxon>Bacillota</taxon>
        <taxon>Bacilli</taxon>
        <taxon>Lactobacillales</taxon>
        <taxon>Enterococcaceae</taxon>
        <taxon>Enterococcus</taxon>
    </lineage>
</organism>
<protein>
    <recommendedName>
        <fullName evidence="4">DUF3592 domain-containing protein</fullName>
    </recommendedName>
</protein>